<sequence length="81" mass="9023">MDHQLKLDKILMGICLNEGESIEEISQNLGISSNKDEVQEIVESLSKDGFVKSVSTSYKCTKTDLTTKGYEKASNLFEVAY</sequence>
<dbReference type="KEGG" id="fll:EI427_24855"/>
<evidence type="ECO:0000313" key="1">
    <source>
        <dbReference type="EMBL" id="AZQ65444.1"/>
    </source>
</evidence>
<keyword evidence="2" id="KW-1185">Reference proteome</keyword>
<reference evidence="1 2" key="1">
    <citation type="submission" date="2018-12" db="EMBL/GenBank/DDBJ databases">
        <title>Flammeovirga pectinis sp. nov., isolated from the gut of the Korean scallop, Patinopecten yessoensis.</title>
        <authorList>
            <person name="Bae J.-W."/>
            <person name="Jeong Y.-S."/>
            <person name="Kang W."/>
        </authorList>
    </citation>
    <scope>NUCLEOTIDE SEQUENCE [LARGE SCALE GENOMIC DNA]</scope>
    <source>
        <strain evidence="1 2">L12M1</strain>
    </source>
</reference>
<evidence type="ECO:0000313" key="2">
    <source>
        <dbReference type="Proteomes" id="UP000267268"/>
    </source>
</evidence>
<dbReference type="OrthoDB" id="981570at2"/>
<dbReference type="EMBL" id="CP034563">
    <property type="protein sequence ID" value="AZQ65444.1"/>
    <property type="molecule type" value="Genomic_DNA"/>
</dbReference>
<dbReference type="Proteomes" id="UP000267268">
    <property type="component" value="Chromosome 2"/>
</dbReference>
<dbReference type="SUPFAM" id="SSF46785">
    <property type="entry name" value="Winged helix' DNA-binding domain"/>
    <property type="match status" value="1"/>
</dbReference>
<dbReference type="AlphaFoldDB" id="A0A3S9PB53"/>
<name>A0A3S9PB53_9BACT</name>
<organism evidence="1 2">
    <name type="scientific">Flammeovirga pectinis</name>
    <dbReference type="NCBI Taxonomy" id="2494373"/>
    <lineage>
        <taxon>Bacteria</taxon>
        <taxon>Pseudomonadati</taxon>
        <taxon>Bacteroidota</taxon>
        <taxon>Cytophagia</taxon>
        <taxon>Cytophagales</taxon>
        <taxon>Flammeovirgaceae</taxon>
        <taxon>Flammeovirga</taxon>
    </lineage>
</organism>
<accession>A0A3S9PB53</accession>
<proteinExistence type="predicted"/>
<dbReference type="RefSeq" id="WP_126620162.1">
    <property type="nucleotide sequence ID" value="NZ_CP034563.1"/>
</dbReference>
<gene>
    <name evidence="1" type="ORF">EI427_24855</name>
</gene>
<dbReference type="InterPro" id="IPR036390">
    <property type="entry name" value="WH_DNA-bd_sf"/>
</dbReference>
<protein>
    <submittedName>
        <fullName evidence="1">Uncharacterized protein</fullName>
    </submittedName>
</protein>